<reference evidence="2" key="2">
    <citation type="submission" date="2020-04" db="EMBL/GenBank/DDBJ databases">
        <authorList>
            <consortium name="NCBI Genome Project"/>
        </authorList>
    </citation>
    <scope>NUCLEOTIDE SEQUENCE</scope>
    <source>
        <strain evidence="2">CBS 342.82</strain>
    </source>
</reference>
<evidence type="ECO:0000313" key="2">
    <source>
        <dbReference type="RefSeq" id="XP_033454844.1"/>
    </source>
</evidence>
<gene>
    <name evidence="2" type="ORF">K489DRAFT_374812</name>
</gene>
<dbReference type="AlphaFoldDB" id="A0A6J3LQ88"/>
<dbReference type="GeneID" id="54361357"/>
<evidence type="ECO:0000313" key="1">
    <source>
        <dbReference type="Proteomes" id="UP000504637"/>
    </source>
</evidence>
<reference evidence="2" key="1">
    <citation type="submission" date="2020-01" db="EMBL/GenBank/DDBJ databases">
        <authorList>
            <consortium name="DOE Joint Genome Institute"/>
            <person name="Haridas S."/>
            <person name="Albert R."/>
            <person name="Binder M."/>
            <person name="Bloem J."/>
            <person name="Labutti K."/>
            <person name="Salamov A."/>
            <person name="Andreopoulos B."/>
            <person name="Baker S.E."/>
            <person name="Barry K."/>
            <person name="Bills G."/>
            <person name="Bluhm B.H."/>
            <person name="Cannon C."/>
            <person name="Castanera R."/>
            <person name="Culley D.E."/>
            <person name="Daum C."/>
            <person name="Ezra D."/>
            <person name="Gonzalez J.B."/>
            <person name="Henrissat B."/>
            <person name="Kuo A."/>
            <person name="Liang C."/>
            <person name="Lipzen A."/>
            <person name="Lutzoni F."/>
            <person name="Magnuson J."/>
            <person name="Mondo S."/>
            <person name="Nolan M."/>
            <person name="Ohm R."/>
            <person name="Pangilinan J."/>
            <person name="Park H.-J."/>
            <person name="Ramirez L."/>
            <person name="Alfaro M."/>
            <person name="Sun H."/>
            <person name="Tritt A."/>
            <person name="Yoshinaga Y."/>
            <person name="Zwiers L.-H."/>
            <person name="Turgeon B.G."/>
            <person name="Goodwin S.B."/>
            <person name="Spatafora J.W."/>
            <person name="Crous P.W."/>
            <person name="Grigoriev I.V."/>
        </authorList>
    </citation>
    <scope>NUCLEOTIDE SEQUENCE</scope>
    <source>
        <strain evidence="2">CBS 342.82</strain>
    </source>
</reference>
<name>A0A6J3LQ88_9PEZI</name>
<dbReference type="RefSeq" id="XP_033454844.1">
    <property type="nucleotide sequence ID" value="XM_033603557.1"/>
</dbReference>
<reference evidence="2" key="3">
    <citation type="submission" date="2025-08" db="UniProtKB">
        <authorList>
            <consortium name="RefSeq"/>
        </authorList>
    </citation>
    <scope>IDENTIFICATION</scope>
    <source>
        <strain evidence="2">CBS 342.82</strain>
    </source>
</reference>
<keyword evidence="1" id="KW-1185">Reference proteome</keyword>
<accession>A0A6J3LQ88</accession>
<proteinExistence type="predicted"/>
<sequence length="255" mass="28277">MTKYRVKEDHEDILLQCLDICIKRCAVGHDSHNLDVRLRRLLRAVLDQSLDNAAHEKYSLGDDDKGCTDICTPYSKITGTGIAMPPINSTARKTTRTSCALPTVVIESIESRDASLKQHSDMCSFEQYREPNSHPLVHLQREPVTYQHLHDNLGDAENPNLVYTPTTSDSVTLSCKLPEVAPSTVLKMPLVFKNVHAKEDARLVIVSTTHDTTLAQPLNTQDVTVGARGVVILGSMSDETARKISSYHNASVVRF</sequence>
<organism evidence="2">
    <name type="scientific">Dissoconium aciculare CBS 342.82</name>
    <dbReference type="NCBI Taxonomy" id="1314786"/>
    <lineage>
        <taxon>Eukaryota</taxon>
        <taxon>Fungi</taxon>
        <taxon>Dikarya</taxon>
        <taxon>Ascomycota</taxon>
        <taxon>Pezizomycotina</taxon>
        <taxon>Dothideomycetes</taxon>
        <taxon>Dothideomycetidae</taxon>
        <taxon>Mycosphaerellales</taxon>
        <taxon>Dissoconiaceae</taxon>
        <taxon>Dissoconium</taxon>
    </lineage>
</organism>
<protein>
    <submittedName>
        <fullName evidence="2">Uncharacterized protein</fullName>
    </submittedName>
</protein>
<dbReference type="Proteomes" id="UP000504637">
    <property type="component" value="Unplaced"/>
</dbReference>